<evidence type="ECO:0000313" key="3">
    <source>
        <dbReference type="Proteomes" id="UP001215598"/>
    </source>
</evidence>
<gene>
    <name evidence="2" type="ORF">B0H16DRAFT_648281</name>
</gene>
<organism evidence="2 3">
    <name type="scientific">Mycena metata</name>
    <dbReference type="NCBI Taxonomy" id="1033252"/>
    <lineage>
        <taxon>Eukaryota</taxon>
        <taxon>Fungi</taxon>
        <taxon>Dikarya</taxon>
        <taxon>Basidiomycota</taxon>
        <taxon>Agaricomycotina</taxon>
        <taxon>Agaricomycetes</taxon>
        <taxon>Agaricomycetidae</taxon>
        <taxon>Agaricales</taxon>
        <taxon>Marasmiineae</taxon>
        <taxon>Mycenaceae</taxon>
        <taxon>Mycena</taxon>
    </lineage>
</organism>
<accession>A0AAD7MC13</accession>
<protein>
    <submittedName>
        <fullName evidence="2">Uncharacterized protein</fullName>
    </submittedName>
</protein>
<evidence type="ECO:0000256" key="1">
    <source>
        <dbReference type="SAM" id="MobiDB-lite"/>
    </source>
</evidence>
<reference evidence="2" key="1">
    <citation type="submission" date="2023-03" db="EMBL/GenBank/DDBJ databases">
        <title>Massive genome expansion in bonnet fungi (Mycena s.s.) driven by repeated elements and novel gene families across ecological guilds.</title>
        <authorList>
            <consortium name="Lawrence Berkeley National Laboratory"/>
            <person name="Harder C.B."/>
            <person name="Miyauchi S."/>
            <person name="Viragh M."/>
            <person name="Kuo A."/>
            <person name="Thoen E."/>
            <person name="Andreopoulos B."/>
            <person name="Lu D."/>
            <person name="Skrede I."/>
            <person name="Drula E."/>
            <person name="Henrissat B."/>
            <person name="Morin E."/>
            <person name="Kohler A."/>
            <person name="Barry K."/>
            <person name="LaButti K."/>
            <person name="Morin E."/>
            <person name="Salamov A."/>
            <person name="Lipzen A."/>
            <person name="Mereny Z."/>
            <person name="Hegedus B."/>
            <person name="Baldrian P."/>
            <person name="Stursova M."/>
            <person name="Weitz H."/>
            <person name="Taylor A."/>
            <person name="Grigoriev I.V."/>
            <person name="Nagy L.G."/>
            <person name="Martin F."/>
            <person name="Kauserud H."/>
        </authorList>
    </citation>
    <scope>NUCLEOTIDE SEQUENCE</scope>
    <source>
        <strain evidence="2">CBHHK182m</strain>
    </source>
</reference>
<evidence type="ECO:0000313" key="2">
    <source>
        <dbReference type="EMBL" id="KAJ7710057.1"/>
    </source>
</evidence>
<feature type="compositionally biased region" description="Polar residues" evidence="1">
    <location>
        <begin position="8"/>
        <end position="26"/>
    </location>
</feature>
<keyword evidence="3" id="KW-1185">Reference proteome</keyword>
<name>A0AAD7MC13_9AGAR</name>
<sequence>MPPHCPHQTHTNSLLKPNPSCNSSPAACQHPQPKSFFSTRSKSNLTHGRPPDPRPSRADRRHPHRSNPHEVHGGHPAREKPPPAQRARHSLRGRRPNPPRRQRRHPGPPGRRPRLPRDDPPRARSPRLGAPRDVHYRQDRRGARSALFLGPSRAGGEWNGDDSCVHAQRIPRRLLTTGSAVKTLKGYPPCTYRNPVFSFTFSTHALCSMCPKCSCMLYPTVYLFAMYCFPLV</sequence>
<feature type="compositionally biased region" description="Basic and acidic residues" evidence="1">
    <location>
        <begin position="49"/>
        <end position="58"/>
    </location>
</feature>
<dbReference type="Proteomes" id="UP001215598">
    <property type="component" value="Unassembled WGS sequence"/>
</dbReference>
<feature type="compositionally biased region" description="Basic residues" evidence="1">
    <location>
        <begin position="86"/>
        <end position="114"/>
    </location>
</feature>
<comment type="caution">
    <text evidence="2">The sequence shown here is derived from an EMBL/GenBank/DDBJ whole genome shotgun (WGS) entry which is preliminary data.</text>
</comment>
<proteinExistence type="predicted"/>
<feature type="compositionally biased region" description="Basic and acidic residues" evidence="1">
    <location>
        <begin position="67"/>
        <end position="81"/>
    </location>
</feature>
<dbReference type="EMBL" id="JARKIB010000417">
    <property type="protein sequence ID" value="KAJ7710057.1"/>
    <property type="molecule type" value="Genomic_DNA"/>
</dbReference>
<feature type="region of interest" description="Disordered" evidence="1">
    <location>
        <begin position="1"/>
        <end position="144"/>
    </location>
</feature>
<feature type="compositionally biased region" description="Polar residues" evidence="1">
    <location>
        <begin position="35"/>
        <end position="46"/>
    </location>
</feature>
<feature type="compositionally biased region" description="Basic and acidic residues" evidence="1">
    <location>
        <begin position="130"/>
        <end position="142"/>
    </location>
</feature>
<dbReference type="AlphaFoldDB" id="A0AAD7MC13"/>